<dbReference type="STRING" id="446471.Xcel_1954"/>
<accession>D1BTJ4</accession>
<dbReference type="HOGENOM" id="CLU_061954_1_0_11"/>
<dbReference type="SUPFAM" id="SSF69279">
    <property type="entry name" value="Phage tail proteins"/>
    <property type="match status" value="1"/>
</dbReference>
<dbReference type="RefSeq" id="WP_012878715.1">
    <property type="nucleotide sequence ID" value="NC_013530.1"/>
</dbReference>
<organism evidence="1 2">
    <name type="scientific">Xylanimonas cellulosilytica (strain DSM 15894 / JCM 12276 / CECT 5975 / KCTC 9989 / LMG 20990 / NBRC 107835 / XIL07)</name>
    <dbReference type="NCBI Taxonomy" id="446471"/>
    <lineage>
        <taxon>Bacteria</taxon>
        <taxon>Bacillati</taxon>
        <taxon>Actinomycetota</taxon>
        <taxon>Actinomycetes</taxon>
        <taxon>Micrococcales</taxon>
        <taxon>Promicromonosporaceae</taxon>
        <taxon>Xylanimonas</taxon>
    </lineage>
</organism>
<protein>
    <submittedName>
        <fullName evidence="1">Phage protein D-like protein</fullName>
    </submittedName>
</protein>
<reference evidence="2" key="1">
    <citation type="submission" date="2009-11" db="EMBL/GenBank/DDBJ databases">
        <title>The complete chromosome of Xylanimonas cellulosilytica DSM 15894.</title>
        <authorList>
            <consortium name="US DOE Joint Genome Institute (JGI-PGF)"/>
            <person name="Lucas S."/>
            <person name="Copeland A."/>
            <person name="Lapidus A."/>
            <person name="Glavina del Rio T."/>
            <person name="Dalin E."/>
            <person name="Tice H."/>
            <person name="Bruce D."/>
            <person name="Goodwin L."/>
            <person name="Pitluck S."/>
            <person name="Kyrpides N."/>
            <person name="Mavromatis K."/>
            <person name="Ivanova N."/>
            <person name="Mikhailova N."/>
            <person name="Foster B."/>
            <person name="Clum A."/>
            <person name="Brettin T."/>
            <person name="Detter J.C."/>
            <person name="Han C."/>
            <person name="Larimer F."/>
            <person name="Land M."/>
            <person name="Hauser L."/>
            <person name="Markowitz V."/>
            <person name="Cheng J.F."/>
            <person name="Hugenholtz P."/>
            <person name="Woyke T."/>
            <person name="Wu D."/>
            <person name="Gehrich-Schroeter G."/>
            <person name="Schneider S."/>
            <person name="Pukall S.R."/>
            <person name="Klenk H.P."/>
            <person name="Eisen J.A."/>
        </authorList>
    </citation>
    <scope>NUCLEOTIDE SEQUENCE [LARGE SCALE GENOMIC DNA]</scope>
    <source>
        <strain evidence="2">DSM 15894 / CECT 5975 / LMG 20990 / XIL07</strain>
    </source>
</reference>
<dbReference type="eggNOG" id="COG3500">
    <property type="taxonomic scope" value="Bacteria"/>
</dbReference>
<gene>
    <name evidence="1" type="ordered locus">Xcel_1954</name>
</gene>
<dbReference type="KEGG" id="xce:Xcel_1954"/>
<dbReference type="Proteomes" id="UP000002255">
    <property type="component" value="Chromosome"/>
</dbReference>
<sequence>MSTDTFTPLAQQSTEYGGFYVPRMEILIDGQGLPRDIAKDIVSLTYVDSIETIDSFTLVVNNWDDERHEFRYIGSETADELTPGHRNHALRTLFESCGKEVEVRLGYGNDLVTMVRGTFTTMQPEFTDGGAVLKVTGQNVLHQLRGKQYSDTWHGKRDTEVIADLAQRSDNGRKRFPLPVYIDPDATQNEKPVPVITQNRQTDLDFMWQRARARGFVIFVQEADKDQKIERRLYFGPARPGFIPGFRTVRYRLTWGRSLMVFKPVISTASQVRSVTVKGWNRTAKEPISRTVRLDDPRIDVNTDLFRMLRCNEREEIVTDEPIFENCHARERAIAILVEQVKRLITAEGVKVVGLPQLRAGQVVQIDGVGARLSGEYFITKTTHTFDDNGYVTTFDCRREQPQDTKG</sequence>
<dbReference type="AlphaFoldDB" id="D1BTJ4"/>
<reference evidence="1 2" key="2">
    <citation type="journal article" date="2010" name="Stand. Genomic Sci.">
        <title>Complete genome sequence of Xylanimonas cellulosilytica type strain (XIL07).</title>
        <authorList>
            <person name="Foster B."/>
            <person name="Pukall R."/>
            <person name="Abt B."/>
            <person name="Nolan M."/>
            <person name="Glavina Del Rio T."/>
            <person name="Chen F."/>
            <person name="Lucas S."/>
            <person name="Tice H."/>
            <person name="Pitluck S."/>
            <person name="Cheng J.-F."/>
            <person name="Chertkov O."/>
            <person name="Brettin T."/>
            <person name="Han C."/>
            <person name="Detter J.C."/>
            <person name="Bruce D."/>
            <person name="Goodwin L."/>
            <person name="Ivanova N."/>
            <person name="Mavromatis K."/>
            <person name="Pati A."/>
            <person name="Mikhailova N."/>
            <person name="Chen A."/>
            <person name="Palaniappan K."/>
            <person name="Land M."/>
            <person name="Hauser L."/>
            <person name="Chang Y.-J."/>
            <person name="Jeffries C.D."/>
            <person name="Chain P."/>
            <person name="Rohde M."/>
            <person name="Goeker M."/>
            <person name="Bristow J."/>
            <person name="Eisen J.A."/>
            <person name="Markowitz V."/>
            <person name="Hugenholtz P."/>
            <person name="Kyrpides N.C."/>
            <person name="Klenk H.-P."/>
            <person name="Lapidus A."/>
        </authorList>
    </citation>
    <scope>NUCLEOTIDE SEQUENCE [LARGE SCALE GENOMIC DNA]</scope>
    <source>
        <strain evidence="2">DSM 15894 / CECT 5975 / LMG 20990 / XIL07</strain>
    </source>
</reference>
<keyword evidence="2" id="KW-1185">Reference proteome</keyword>
<proteinExistence type="predicted"/>
<evidence type="ECO:0000313" key="2">
    <source>
        <dbReference type="Proteomes" id="UP000002255"/>
    </source>
</evidence>
<name>D1BTJ4_XYLCX</name>
<evidence type="ECO:0000313" key="1">
    <source>
        <dbReference type="EMBL" id="ACZ30973.1"/>
    </source>
</evidence>
<dbReference type="OrthoDB" id="1907165at2"/>
<dbReference type="EMBL" id="CP001821">
    <property type="protein sequence ID" value="ACZ30973.1"/>
    <property type="molecule type" value="Genomic_DNA"/>
</dbReference>